<evidence type="ECO:0000313" key="2">
    <source>
        <dbReference type="EMBL" id="SAM01521.1"/>
    </source>
</evidence>
<feature type="region of interest" description="Disordered" evidence="1">
    <location>
        <begin position="102"/>
        <end position="149"/>
    </location>
</feature>
<dbReference type="AlphaFoldDB" id="A0A163JIN2"/>
<feature type="compositionally biased region" description="Low complexity" evidence="1">
    <location>
        <begin position="114"/>
        <end position="129"/>
    </location>
</feature>
<name>A0A163JIN2_ABSGL</name>
<dbReference type="Proteomes" id="UP000078561">
    <property type="component" value="Unassembled WGS sequence"/>
</dbReference>
<feature type="compositionally biased region" description="Polar residues" evidence="1">
    <location>
        <begin position="1"/>
        <end position="11"/>
    </location>
</feature>
<protein>
    <submittedName>
        <fullName evidence="2">Uncharacterized protein</fullName>
    </submittedName>
</protein>
<dbReference type="InParanoid" id="A0A163JIN2"/>
<feature type="compositionally biased region" description="Polar residues" evidence="1">
    <location>
        <begin position="102"/>
        <end position="113"/>
    </location>
</feature>
<evidence type="ECO:0000256" key="1">
    <source>
        <dbReference type="SAM" id="MobiDB-lite"/>
    </source>
</evidence>
<proteinExistence type="predicted"/>
<feature type="region of interest" description="Disordered" evidence="1">
    <location>
        <begin position="1"/>
        <end position="87"/>
    </location>
</feature>
<feature type="compositionally biased region" description="Low complexity" evidence="1">
    <location>
        <begin position="27"/>
        <end position="47"/>
    </location>
</feature>
<sequence>MSQYKSGSRANKNIKALSQPPPRRSIRSTSASNSSSSSLSQPLPSTIDNKILPKQKTEDRQQEDTPSLDGNFEDTPEPISTPSPNAIFDQQNSLYLSVQMEQNPTPAASTPKGTTSISTSSSSSTNNTSDSDRDTKNTSRKESRRHLKGKVMKKKIAELDRLEAIIKDHSHADYKTLLQTIELKRQQHHLEAERRRELLRSSLVEQFNAERKSADDQFQLNKLSARKALMLELKNKINVLENERYMQACQRLNDEDINGDMELLAPLLLGLETDTTPVIPDKEASPTEEMKPS</sequence>
<dbReference type="STRING" id="4829.A0A163JIN2"/>
<dbReference type="OrthoDB" id="2442703at2759"/>
<reference evidence="2" key="1">
    <citation type="submission" date="2016-04" db="EMBL/GenBank/DDBJ databases">
        <authorList>
            <person name="Evans L.H."/>
            <person name="Alamgir A."/>
            <person name="Owens N."/>
            <person name="Weber N.D."/>
            <person name="Virtaneva K."/>
            <person name="Barbian K."/>
            <person name="Babar A."/>
            <person name="Rosenke K."/>
        </authorList>
    </citation>
    <scope>NUCLEOTIDE SEQUENCE [LARGE SCALE GENOMIC DNA]</scope>
    <source>
        <strain evidence="2">CBS 101.48</strain>
    </source>
</reference>
<feature type="compositionally biased region" description="Polar residues" evidence="1">
    <location>
        <begin position="78"/>
        <end position="87"/>
    </location>
</feature>
<accession>A0A163JIN2</accession>
<evidence type="ECO:0000313" key="3">
    <source>
        <dbReference type="Proteomes" id="UP000078561"/>
    </source>
</evidence>
<dbReference type="EMBL" id="LT553527">
    <property type="protein sequence ID" value="SAM01521.1"/>
    <property type="molecule type" value="Genomic_DNA"/>
</dbReference>
<feature type="compositionally biased region" description="Basic and acidic residues" evidence="1">
    <location>
        <begin position="130"/>
        <end position="141"/>
    </location>
</feature>
<organism evidence="2">
    <name type="scientific">Absidia glauca</name>
    <name type="common">Pin mould</name>
    <dbReference type="NCBI Taxonomy" id="4829"/>
    <lineage>
        <taxon>Eukaryota</taxon>
        <taxon>Fungi</taxon>
        <taxon>Fungi incertae sedis</taxon>
        <taxon>Mucoromycota</taxon>
        <taxon>Mucoromycotina</taxon>
        <taxon>Mucoromycetes</taxon>
        <taxon>Mucorales</taxon>
        <taxon>Cunninghamellaceae</taxon>
        <taxon>Absidia</taxon>
    </lineage>
</organism>
<keyword evidence="3" id="KW-1185">Reference proteome</keyword>
<gene>
    <name evidence="2" type="primary">ABSGL_07262.1 scaffold 8717</name>
</gene>